<feature type="domain" description="ABC-2 type transporter transmembrane" evidence="7">
    <location>
        <begin position="56"/>
        <end position="217"/>
    </location>
</feature>
<dbReference type="EMBL" id="FMHZ01000002">
    <property type="protein sequence ID" value="SCL60093.1"/>
    <property type="molecule type" value="Genomic_DNA"/>
</dbReference>
<evidence type="ECO:0000313" key="9">
    <source>
        <dbReference type="Proteomes" id="UP000199001"/>
    </source>
</evidence>
<organism evidence="8 9">
    <name type="scientific">Micromonospora citrea</name>
    <dbReference type="NCBI Taxonomy" id="47855"/>
    <lineage>
        <taxon>Bacteria</taxon>
        <taxon>Bacillati</taxon>
        <taxon>Actinomycetota</taxon>
        <taxon>Actinomycetes</taxon>
        <taxon>Micromonosporales</taxon>
        <taxon>Micromonosporaceae</taxon>
        <taxon>Micromonospora</taxon>
    </lineage>
</organism>
<keyword evidence="2 6" id="KW-0812">Transmembrane</keyword>
<feature type="transmembrane region" description="Helical" evidence="6">
    <location>
        <begin position="25"/>
        <end position="48"/>
    </location>
</feature>
<evidence type="ECO:0000256" key="6">
    <source>
        <dbReference type="SAM" id="Phobius"/>
    </source>
</evidence>
<dbReference type="GO" id="GO:0046677">
    <property type="term" value="P:response to antibiotic"/>
    <property type="evidence" value="ECO:0007669"/>
    <property type="project" value="UniProtKB-KW"/>
</dbReference>
<keyword evidence="3 6" id="KW-1133">Transmembrane helix</keyword>
<name>A0A1C6V1D9_9ACTN</name>
<dbReference type="InterPro" id="IPR000412">
    <property type="entry name" value="ABC_2_transport"/>
</dbReference>
<dbReference type="PANTHER" id="PTHR43229">
    <property type="entry name" value="NODULATION PROTEIN J"/>
    <property type="match status" value="1"/>
</dbReference>
<sequence>MSAQIAPVYQYVGLELRRTFRDTGFVVFGIGTPVLMYLMFTNVGGGVGGGSSEWAVTAMVGLAAYGALSAGLTAGTAVAEDKAAGWLRQLRITPLTAAQAVAGRTVTGSLMVLPTVLVVLLTGAIVNDVRLEPGQWVALTLLLWIGSLPFTVLGLANGYALSTQTTNVVNVVTNLVLAFVGGLWFPVAEFPGWLAAVARWTPAHRLGELGWATTRGDVPGPDTVLVLVAWLVLFGAYAGHAYRRASRSA</sequence>
<protein>
    <submittedName>
        <fullName evidence="8">ABC-2 type transport system permease protein</fullName>
    </submittedName>
</protein>
<evidence type="ECO:0000313" key="8">
    <source>
        <dbReference type="EMBL" id="SCL60093.1"/>
    </source>
</evidence>
<accession>A0A1C6V1D9</accession>
<dbReference type="RefSeq" id="WP_091100342.1">
    <property type="nucleotide sequence ID" value="NZ_FMHZ01000002.1"/>
</dbReference>
<evidence type="ECO:0000256" key="2">
    <source>
        <dbReference type="ARBA" id="ARBA00022692"/>
    </source>
</evidence>
<evidence type="ECO:0000256" key="4">
    <source>
        <dbReference type="ARBA" id="ARBA00023136"/>
    </source>
</evidence>
<feature type="transmembrane region" description="Helical" evidence="6">
    <location>
        <begin position="136"/>
        <end position="156"/>
    </location>
</feature>
<evidence type="ECO:0000256" key="3">
    <source>
        <dbReference type="ARBA" id="ARBA00022989"/>
    </source>
</evidence>
<keyword evidence="9" id="KW-1185">Reference proteome</keyword>
<dbReference type="PANTHER" id="PTHR43229:SF2">
    <property type="entry name" value="NODULATION PROTEIN J"/>
    <property type="match status" value="1"/>
</dbReference>
<gene>
    <name evidence="8" type="ORF">GA0070606_3216</name>
</gene>
<feature type="transmembrane region" description="Helical" evidence="6">
    <location>
        <begin position="168"/>
        <end position="187"/>
    </location>
</feature>
<proteinExistence type="predicted"/>
<comment type="subcellular location">
    <subcellularLocation>
        <location evidence="1">Membrane</location>
        <topology evidence="1">Multi-pass membrane protein</topology>
    </subcellularLocation>
</comment>
<dbReference type="GO" id="GO:0043190">
    <property type="term" value="C:ATP-binding cassette (ABC) transporter complex"/>
    <property type="evidence" value="ECO:0007669"/>
    <property type="project" value="InterPro"/>
</dbReference>
<dbReference type="Proteomes" id="UP000199001">
    <property type="component" value="Unassembled WGS sequence"/>
</dbReference>
<evidence type="ECO:0000259" key="7">
    <source>
        <dbReference type="Pfam" id="PF12698"/>
    </source>
</evidence>
<dbReference type="PIRSF" id="PIRSF006648">
    <property type="entry name" value="DrrB"/>
    <property type="match status" value="1"/>
</dbReference>
<dbReference type="STRING" id="47855.GA0070606_3216"/>
<feature type="transmembrane region" description="Helical" evidence="6">
    <location>
        <begin position="224"/>
        <end position="242"/>
    </location>
</feature>
<feature type="transmembrane region" description="Helical" evidence="6">
    <location>
        <begin position="100"/>
        <end position="124"/>
    </location>
</feature>
<reference evidence="9" key="1">
    <citation type="submission" date="2016-06" db="EMBL/GenBank/DDBJ databases">
        <authorList>
            <person name="Varghese N."/>
            <person name="Submissions Spin"/>
        </authorList>
    </citation>
    <scope>NUCLEOTIDE SEQUENCE [LARGE SCALE GENOMIC DNA]</scope>
    <source>
        <strain evidence="9">DSM 43903</strain>
    </source>
</reference>
<dbReference type="InterPro" id="IPR013525">
    <property type="entry name" value="ABC2_TM"/>
</dbReference>
<keyword evidence="4 6" id="KW-0472">Membrane</keyword>
<dbReference type="Pfam" id="PF12698">
    <property type="entry name" value="ABC2_membrane_3"/>
    <property type="match status" value="1"/>
</dbReference>
<evidence type="ECO:0000256" key="5">
    <source>
        <dbReference type="ARBA" id="ARBA00023251"/>
    </source>
</evidence>
<dbReference type="InterPro" id="IPR051784">
    <property type="entry name" value="Nod_factor_ABC_transporter"/>
</dbReference>
<feature type="transmembrane region" description="Helical" evidence="6">
    <location>
        <begin position="54"/>
        <end position="79"/>
    </location>
</feature>
<keyword evidence="5" id="KW-0046">Antibiotic resistance</keyword>
<dbReference type="AlphaFoldDB" id="A0A1C6V1D9"/>
<evidence type="ECO:0000256" key="1">
    <source>
        <dbReference type="ARBA" id="ARBA00004141"/>
    </source>
</evidence>
<dbReference type="GO" id="GO:0140359">
    <property type="term" value="F:ABC-type transporter activity"/>
    <property type="evidence" value="ECO:0007669"/>
    <property type="project" value="InterPro"/>
</dbReference>
<dbReference type="OrthoDB" id="63188at2"/>